<evidence type="ECO:0000256" key="3">
    <source>
        <dbReference type="ARBA" id="ARBA00022827"/>
    </source>
</evidence>
<dbReference type="InterPro" id="IPR050315">
    <property type="entry name" value="FAD-oxidoreductase_2"/>
</dbReference>
<evidence type="ECO:0000256" key="8">
    <source>
        <dbReference type="ARBA" id="ARBA00069709"/>
    </source>
</evidence>
<dbReference type="GO" id="GO:0047571">
    <property type="term" value="F:3-oxosteroid 1-dehydrogenase activity"/>
    <property type="evidence" value="ECO:0007669"/>
    <property type="project" value="UniProtKB-EC"/>
</dbReference>
<dbReference type="PANTHER" id="PTHR43400:SF10">
    <property type="entry name" value="3-OXOSTEROID 1-DEHYDROGENASE"/>
    <property type="match status" value="1"/>
</dbReference>
<evidence type="ECO:0000256" key="4">
    <source>
        <dbReference type="ARBA" id="ARBA00023002"/>
    </source>
</evidence>
<evidence type="ECO:0000256" key="1">
    <source>
        <dbReference type="ARBA" id="ARBA00001974"/>
    </source>
</evidence>
<dbReference type="PRINTS" id="PR00411">
    <property type="entry name" value="PNDRDTASEI"/>
</dbReference>
<protein>
    <recommendedName>
        <fullName evidence="8">3-oxosteroid 1-dehydrogenase</fullName>
        <ecNumber evidence="7">1.3.99.4</ecNumber>
    </recommendedName>
</protein>
<dbReference type="InterPro" id="IPR027477">
    <property type="entry name" value="Succ_DH/fumarate_Rdtase_cat_sf"/>
</dbReference>
<dbReference type="RefSeq" id="WP_119810500.1">
    <property type="nucleotide sequence ID" value="NZ_QYUP01000089.1"/>
</dbReference>
<dbReference type="SUPFAM" id="SSF51905">
    <property type="entry name" value="FAD/NAD(P)-binding domain"/>
    <property type="match status" value="1"/>
</dbReference>
<dbReference type="Proteomes" id="UP000284006">
    <property type="component" value="Unassembled WGS sequence"/>
</dbReference>
<evidence type="ECO:0000256" key="2">
    <source>
        <dbReference type="ARBA" id="ARBA00022630"/>
    </source>
</evidence>
<organism evidence="10 11">
    <name type="scientific">Massilia cavernae</name>
    <dbReference type="NCBI Taxonomy" id="2320864"/>
    <lineage>
        <taxon>Bacteria</taxon>
        <taxon>Pseudomonadati</taxon>
        <taxon>Pseudomonadota</taxon>
        <taxon>Betaproteobacteria</taxon>
        <taxon>Burkholderiales</taxon>
        <taxon>Oxalobacteraceae</taxon>
        <taxon>Telluria group</taxon>
        <taxon>Massilia</taxon>
    </lineage>
</organism>
<sequence>MEQIFDVVVVGSGAGALLAAIRAADAGLTALVVEKAEVAGGTSATSGGGIWIPDNHDMARVGLSDGVDAAFRYVRACARGLSSDERILAYVETARHMARYLDQLGVRYKSMPKYSDYYPGMDGAMPGGRTMDPADFNGALLGLEGLAQLRPTNPGQLILGRMTLNAFEAHSILSRERSAKLKLMWIMLRYAVDYPWRRKTKRDRRMTGGQALVGGLLAALRKRRVALWLGTPLKSLQTEDGRVTGVLVERDGKPVAVRARMGVLLAAGGFERNQAMREQYLPKPTDQAWTATPPGGNTGDAIRAGESAGGALHLMSHTWGAPTLSVPKEDRFRALFVERSLPGCMVVNAAGRRFLNESCPYPEFQQAMFADQASGGGAIPAWIVFDAEFRRKYPMGPLGPGEAQPDHRLPKKWQGSVYWKADTLAGLAQQIGVDADGLAASVARMNDWAASGKDLEFDRGGNVFDRYYGDPAVKPNPNLAPLAKAPFYAIRLYPGDIGTKGGLLTDQDARVLDGAGQPIPGLYCTGNNSASVMGPAYPGAGSTLGPAMTFAYRAVAHMAGNPIALERTDLLDGAMKAGVL</sequence>
<evidence type="ECO:0000256" key="7">
    <source>
        <dbReference type="ARBA" id="ARBA00066536"/>
    </source>
</evidence>
<evidence type="ECO:0000256" key="6">
    <source>
        <dbReference type="ARBA" id="ARBA00061147"/>
    </source>
</evidence>
<keyword evidence="4" id="KW-0560">Oxidoreductase</keyword>
<comment type="catalytic activity">
    <reaction evidence="5">
        <text>a 3-oxosteroid + A = a 3-oxo-Delta(1)-steroid + AH2</text>
        <dbReference type="Rhea" id="RHEA:13329"/>
        <dbReference type="ChEBI" id="CHEBI:13193"/>
        <dbReference type="ChEBI" id="CHEBI:17499"/>
        <dbReference type="ChEBI" id="CHEBI:20156"/>
        <dbReference type="ChEBI" id="CHEBI:47788"/>
        <dbReference type="EC" id="1.3.99.4"/>
    </reaction>
</comment>
<dbReference type="PANTHER" id="PTHR43400">
    <property type="entry name" value="FUMARATE REDUCTASE"/>
    <property type="match status" value="1"/>
</dbReference>
<evidence type="ECO:0000256" key="5">
    <source>
        <dbReference type="ARBA" id="ARBA00051951"/>
    </source>
</evidence>
<dbReference type="GO" id="GO:0008202">
    <property type="term" value="P:steroid metabolic process"/>
    <property type="evidence" value="ECO:0007669"/>
    <property type="project" value="UniProtKB-ARBA"/>
</dbReference>
<dbReference type="FunFam" id="3.50.50.60:FF:000208">
    <property type="entry name" value="3-ketosteroid dehydrogenase"/>
    <property type="match status" value="1"/>
</dbReference>
<feature type="domain" description="FAD-dependent oxidoreductase 2 FAD-binding" evidence="9">
    <location>
        <begin position="6"/>
        <end position="544"/>
    </location>
</feature>
<dbReference type="OrthoDB" id="9813348at2"/>
<reference evidence="10 11" key="1">
    <citation type="submission" date="2018-09" db="EMBL/GenBank/DDBJ databases">
        <authorList>
            <person name="Zhu H."/>
        </authorList>
    </citation>
    <scope>NUCLEOTIDE SEQUENCE [LARGE SCALE GENOMIC DNA]</scope>
    <source>
        <strain evidence="10 11">K1S02-61</strain>
    </source>
</reference>
<keyword evidence="2" id="KW-0285">Flavoprotein</keyword>
<dbReference type="SUPFAM" id="SSF56425">
    <property type="entry name" value="Succinate dehydrogenase/fumarate reductase flavoprotein, catalytic domain"/>
    <property type="match status" value="1"/>
</dbReference>
<evidence type="ECO:0000313" key="11">
    <source>
        <dbReference type="Proteomes" id="UP000284006"/>
    </source>
</evidence>
<keyword evidence="11" id="KW-1185">Reference proteome</keyword>
<gene>
    <name evidence="10" type="ORF">D3872_09260</name>
</gene>
<dbReference type="EC" id="1.3.99.4" evidence="7"/>
<dbReference type="InterPro" id="IPR003953">
    <property type="entry name" value="FAD-dep_OxRdtase_2_FAD-bd"/>
</dbReference>
<name>A0A418Y0T8_9BURK</name>
<dbReference type="Gene3D" id="3.50.50.60">
    <property type="entry name" value="FAD/NAD(P)-binding domain"/>
    <property type="match status" value="2"/>
</dbReference>
<evidence type="ECO:0000313" key="10">
    <source>
        <dbReference type="EMBL" id="RJG19009.1"/>
    </source>
</evidence>
<dbReference type="AlphaFoldDB" id="A0A418Y0T8"/>
<dbReference type="InterPro" id="IPR036188">
    <property type="entry name" value="FAD/NAD-bd_sf"/>
</dbReference>
<comment type="caution">
    <text evidence="10">The sequence shown here is derived from an EMBL/GenBank/DDBJ whole genome shotgun (WGS) entry which is preliminary data.</text>
</comment>
<comment type="similarity">
    <text evidence="6">Belongs to the FAD-dependent oxidoreductase 2 family. 3-oxosteroid dehydrogenase subfamily.</text>
</comment>
<evidence type="ECO:0000259" key="9">
    <source>
        <dbReference type="Pfam" id="PF00890"/>
    </source>
</evidence>
<dbReference type="EMBL" id="QYUP01000089">
    <property type="protein sequence ID" value="RJG19009.1"/>
    <property type="molecule type" value="Genomic_DNA"/>
</dbReference>
<keyword evidence="3" id="KW-0274">FAD</keyword>
<proteinExistence type="inferred from homology"/>
<comment type="cofactor">
    <cofactor evidence="1">
        <name>FAD</name>
        <dbReference type="ChEBI" id="CHEBI:57692"/>
    </cofactor>
</comment>
<dbReference type="Pfam" id="PF00890">
    <property type="entry name" value="FAD_binding_2"/>
    <property type="match status" value="1"/>
</dbReference>
<accession>A0A418Y0T8</accession>